<proteinExistence type="inferred from homology"/>
<dbReference type="FunFam" id="1.20.140.10:FF:000001">
    <property type="entry name" value="Acyl-CoA dehydrogenase"/>
    <property type="match status" value="1"/>
</dbReference>
<evidence type="ECO:0000259" key="9">
    <source>
        <dbReference type="Pfam" id="PF02771"/>
    </source>
</evidence>
<dbReference type="PANTHER" id="PTHR43884">
    <property type="entry name" value="ACYL-COA DEHYDROGENASE"/>
    <property type="match status" value="1"/>
</dbReference>
<organism evidence="10">
    <name type="scientific">candidate division CPR3 bacterium</name>
    <dbReference type="NCBI Taxonomy" id="2268181"/>
    <lineage>
        <taxon>Bacteria</taxon>
        <taxon>Bacteria division CPR3</taxon>
    </lineage>
</organism>
<dbReference type="Pfam" id="PF02770">
    <property type="entry name" value="Acyl-CoA_dh_M"/>
    <property type="match status" value="1"/>
</dbReference>
<dbReference type="Gene3D" id="1.20.140.10">
    <property type="entry name" value="Butyryl-CoA Dehydrogenase, subunit A, domain 3"/>
    <property type="match status" value="1"/>
</dbReference>
<dbReference type="GO" id="GO:0003995">
    <property type="term" value="F:acyl-CoA dehydrogenase activity"/>
    <property type="evidence" value="ECO:0007669"/>
    <property type="project" value="TreeGrafter"/>
</dbReference>
<feature type="domain" description="Acyl-CoA dehydrogenase/oxidase N-terminal" evidence="9">
    <location>
        <begin position="3"/>
        <end position="114"/>
    </location>
</feature>
<comment type="similarity">
    <text evidence="2 6">Belongs to the acyl-CoA dehydrogenase family.</text>
</comment>
<name>A0A7V3J9H6_UNCC3</name>
<dbReference type="Gene3D" id="2.40.110.10">
    <property type="entry name" value="Butyryl-CoA Dehydrogenase, subunit A, domain 2"/>
    <property type="match status" value="1"/>
</dbReference>
<evidence type="ECO:0000259" key="7">
    <source>
        <dbReference type="Pfam" id="PF00441"/>
    </source>
</evidence>
<dbReference type="InterPro" id="IPR013786">
    <property type="entry name" value="AcylCoA_DH/ox_N"/>
</dbReference>
<keyword evidence="5 6" id="KW-0560">Oxidoreductase</keyword>
<dbReference type="Gene3D" id="1.10.540.10">
    <property type="entry name" value="Acyl-CoA dehydrogenase/oxidase, N-terminal domain"/>
    <property type="match status" value="1"/>
</dbReference>
<feature type="domain" description="Acyl-CoA dehydrogenase/oxidase C-terminal" evidence="7">
    <location>
        <begin position="225"/>
        <end position="372"/>
    </location>
</feature>
<dbReference type="SUPFAM" id="SSF47203">
    <property type="entry name" value="Acyl-CoA dehydrogenase C-terminal domain-like"/>
    <property type="match status" value="1"/>
</dbReference>
<evidence type="ECO:0000313" key="10">
    <source>
        <dbReference type="EMBL" id="HFZ08815.1"/>
    </source>
</evidence>
<dbReference type="EMBL" id="DTGG01000055">
    <property type="protein sequence ID" value="HFZ08815.1"/>
    <property type="molecule type" value="Genomic_DNA"/>
</dbReference>
<evidence type="ECO:0000259" key="8">
    <source>
        <dbReference type="Pfam" id="PF02770"/>
    </source>
</evidence>
<reference evidence="10" key="1">
    <citation type="journal article" date="2020" name="mSystems">
        <title>Genome- and Community-Level Interaction Insights into Carbon Utilization and Element Cycling Functions of Hydrothermarchaeota in Hydrothermal Sediment.</title>
        <authorList>
            <person name="Zhou Z."/>
            <person name="Liu Y."/>
            <person name="Xu W."/>
            <person name="Pan J."/>
            <person name="Luo Z.H."/>
            <person name="Li M."/>
        </authorList>
    </citation>
    <scope>NUCLEOTIDE SEQUENCE [LARGE SCALE GENOMIC DNA]</scope>
    <source>
        <strain evidence="10">SpSt-757</strain>
    </source>
</reference>
<dbReference type="Pfam" id="PF02771">
    <property type="entry name" value="Acyl-CoA_dh_N"/>
    <property type="match status" value="1"/>
</dbReference>
<dbReference type="GO" id="GO:0050660">
    <property type="term" value="F:flavin adenine dinucleotide binding"/>
    <property type="evidence" value="ECO:0007669"/>
    <property type="project" value="InterPro"/>
</dbReference>
<accession>A0A7V3J9H6</accession>
<dbReference type="FunFam" id="2.40.110.10:FF:000002">
    <property type="entry name" value="Acyl-CoA dehydrogenase fadE12"/>
    <property type="match status" value="1"/>
</dbReference>
<dbReference type="Pfam" id="PF00441">
    <property type="entry name" value="Acyl-CoA_dh_1"/>
    <property type="match status" value="1"/>
</dbReference>
<dbReference type="InterPro" id="IPR006091">
    <property type="entry name" value="Acyl-CoA_Oxase/DH_mid-dom"/>
</dbReference>
<dbReference type="PANTHER" id="PTHR43884:SF12">
    <property type="entry name" value="ISOVALERYL-COA DEHYDROGENASE, MITOCHONDRIAL-RELATED"/>
    <property type="match status" value="1"/>
</dbReference>
<evidence type="ECO:0000256" key="5">
    <source>
        <dbReference type="ARBA" id="ARBA00023002"/>
    </source>
</evidence>
<gene>
    <name evidence="10" type="ORF">ENV41_01625</name>
</gene>
<keyword evidence="3 6" id="KW-0285">Flavoprotein</keyword>
<dbReference type="SUPFAM" id="SSF56645">
    <property type="entry name" value="Acyl-CoA dehydrogenase NM domain-like"/>
    <property type="match status" value="1"/>
</dbReference>
<evidence type="ECO:0000256" key="3">
    <source>
        <dbReference type="ARBA" id="ARBA00022630"/>
    </source>
</evidence>
<dbReference type="InterPro" id="IPR009075">
    <property type="entry name" value="AcylCo_DH/oxidase_C"/>
</dbReference>
<evidence type="ECO:0000256" key="4">
    <source>
        <dbReference type="ARBA" id="ARBA00022827"/>
    </source>
</evidence>
<dbReference type="InterPro" id="IPR009100">
    <property type="entry name" value="AcylCoA_DH/oxidase_NM_dom_sf"/>
</dbReference>
<keyword evidence="4 6" id="KW-0274">FAD</keyword>
<evidence type="ECO:0000256" key="2">
    <source>
        <dbReference type="ARBA" id="ARBA00009347"/>
    </source>
</evidence>
<comment type="cofactor">
    <cofactor evidence="1 6">
        <name>FAD</name>
        <dbReference type="ChEBI" id="CHEBI:57692"/>
    </cofactor>
</comment>
<comment type="caution">
    <text evidence="10">The sequence shown here is derived from an EMBL/GenBank/DDBJ whole genome shotgun (WGS) entry which is preliminary data.</text>
</comment>
<evidence type="ECO:0000256" key="6">
    <source>
        <dbReference type="RuleBase" id="RU362125"/>
    </source>
</evidence>
<sequence length="379" mass="41800">MNKALQNTVRKFLAEKIEPIADEYDRKGPMSKENAIKFLKQLKPFGYVGTHVPEKYGGPDLDNVTWGILHEELRRAYASLGGIVGITSAGTGSIAECPNEELKQKILPGLLAGEKIICTAITEPDYGSDASSLTTRAILEGDHYRINGTKMWISNGTIADYVIVVAQTDPTKGAAGICQILVEKEKSPFLAREIHKVGVRSFPTAELVFEDCLVPRENLISGREEGYRRTLKGLNHARANAAIASVGIAQGAVNASIRYAKERKQFKKLIGSFQLIQEMIADMVTEVEAARLLAYRAFFLLDKGVKCRKEVSIAKAFATEMGVRVTSKAIQIHGAYGLSEEYPVERYFRDARCYTIPDGTTEIQKLIVGREVLGMSAFY</sequence>
<dbReference type="InterPro" id="IPR036250">
    <property type="entry name" value="AcylCo_DH-like_C"/>
</dbReference>
<protein>
    <submittedName>
        <fullName evidence="10">Acyl-CoA dehydrogenase</fullName>
    </submittedName>
</protein>
<dbReference type="AlphaFoldDB" id="A0A7V3J9H6"/>
<dbReference type="InterPro" id="IPR037069">
    <property type="entry name" value="AcylCoA_DH/ox_N_sf"/>
</dbReference>
<evidence type="ECO:0000256" key="1">
    <source>
        <dbReference type="ARBA" id="ARBA00001974"/>
    </source>
</evidence>
<feature type="domain" description="Acyl-CoA oxidase/dehydrogenase middle" evidence="8">
    <location>
        <begin position="118"/>
        <end position="212"/>
    </location>
</feature>
<dbReference type="InterPro" id="IPR046373">
    <property type="entry name" value="Acyl-CoA_Oxase/DH_mid-dom_sf"/>
</dbReference>